<organism evidence="1 2">
    <name type="scientific">Arthrobacter subterraneus</name>
    <dbReference type="NCBI Taxonomy" id="335973"/>
    <lineage>
        <taxon>Bacteria</taxon>
        <taxon>Bacillati</taxon>
        <taxon>Actinomycetota</taxon>
        <taxon>Actinomycetes</taxon>
        <taxon>Micrococcales</taxon>
        <taxon>Micrococcaceae</taxon>
        <taxon>Arthrobacter</taxon>
    </lineage>
</organism>
<dbReference type="NCBIfam" id="NF003816">
    <property type="entry name" value="PRK05406.1-5"/>
    <property type="match status" value="1"/>
</dbReference>
<dbReference type="InterPro" id="IPR005501">
    <property type="entry name" value="LamB/YcsF/PxpA-like"/>
</dbReference>
<dbReference type="Proteomes" id="UP000199258">
    <property type="component" value="Unassembled WGS sequence"/>
</dbReference>
<dbReference type="PANTHER" id="PTHR30292:SF0">
    <property type="entry name" value="5-OXOPROLINASE SUBUNIT A"/>
    <property type="match status" value="1"/>
</dbReference>
<dbReference type="SUPFAM" id="SSF88713">
    <property type="entry name" value="Glycoside hydrolase/deacetylase"/>
    <property type="match status" value="1"/>
</dbReference>
<dbReference type="RefSeq" id="WP_090585573.1">
    <property type="nucleotide sequence ID" value="NZ_FNDT01000005.1"/>
</dbReference>
<gene>
    <name evidence="1" type="ORF">SAMN04488693_10523</name>
</gene>
<sequence>MTETVTGTTRATTLTLNSDMGESLGLHSFGNDAELMDIIDVANVACGFHSGDPDTMAATVAAARDHGVRVGAHPGLPDVVGFGRREMKLTPEEVENLLLYQVGALSAYLRQADVELNHIKPHGSLYGMLARDASLMEAAARVATLYDVPFYGLAGTEHQKVCERAGVPFVAELYVDLNYDPAGELLIQRRPEPTDPAAAGERVRRVLDDGKVEASDGTLLDIEFQSICVHSDAPNSVAVAQAVRDELSGTN</sequence>
<evidence type="ECO:0000313" key="1">
    <source>
        <dbReference type="EMBL" id="SDI00148.1"/>
    </source>
</evidence>
<dbReference type="Gene3D" id="3.20.20.370">
    <property type="entry name" value="Glycoside hydrolase/deacetylase"/>
    <property type="match status" value="1"/>
</dbReference>
<protein>
    <submittedName>
        <fullName evidence="1">UPF0271 protein</fullName>
    </submittedName>
</protein>
<dbReference type="STRING" id="335973.SAMN04488693_10523"/>
<dbReference type="InterPro" id="IPR011330">
    <property type="entry name" value="Glyco_hydro/deAcase_b/a-brl"/>
</dbReference>
<name>A0A1G8H0F7_9MICC</name>
<evidence type="ECO:0000313" key="2">
    <source>
        <dbReference type="Proteomes" id="UP000199258"/>
    </source>
</evidence>
<dbReference type="EMBL" id="FNDT01000005">
    <property type="protein sequence ID" value="SDI00148.1"/>
    <property type="molecule type" value="Genomic_DNA"/>
</dbReference>
<dbReference type="Pfam" id="PF03746">
    <property type="entry name" value="LamB_YcsF"/>
    <property type="match status" value="1"/>
</dbReference>
<dbReference type="PANTHER" id="PTHR30292">
    <property type="entry name" value="UNCHARACTERIZED PROTEIN YBGL-RELATED"/>
    <property type="match status" value="1"/>
</dbReference>
<accession>A0A1G8H0F7</accession>
<keyword evidence="2" id="KW-1185">Reference proteome</keyword>
<reference evidence="1 2" key="1">
    <citation type="submission" date="2016-10" db="EMBL/GenBank/DDBJ databases">
        <authorList>
            <person name="de Groot N.N."/>
        </authorList>
    </citation>
    <scope>NUCLEOTIDE SEQUENCE [LARGE SCALE GENOMIC DNA]</scope>
    <source>
        <strain evidence="1 2">NP_1H</strain>
    </source>
</reference>
<dbReference type="AlphaFoldDB" id="A0A1G8H0F7"/>
<dbReference type="GO" id="GO:0005975">
    <property type="term" value="P:carbohydrate metabolic process"/>
    <property type="evidence" value="ECO:0007669"/>
    <property type="project" value="InterPro"/>
</dbReference>
<proteinExistence type="predicted"/>
<dbReference type="OrthoDB" id="9773478at2"/>
<dbReference type="NCBIfam" id="NF003814">
    <property type="entry name" value="PRK05406.1-3"/>
    <property type="match status" value="1"/>
</dbReference>